<dbReference type="PANTHER" id="PTHR43730:SF1">
    <property type="entry name" value="BETA-MANNOSIDASE"/>
    <property type="match status" value="1"/>
</dbReference>
<dbReference type="Pfam" id="PF00754">
    <property type="entry name" value="F5_F8_type_C"/>
    <property type="match status" value="3"/>
</dbReference>
<evidence type="ECO:0000256" key="4">
    <source>
        <dbReference type="SAM" id="MobiDB-lite"/>
    </source>
</evidence>
<evidence type="ECO:0000313" key="6">
    <source>
        <dbReference type="EMBL" id="MBT0995564.1"/>
    </source>
</evidence>
<dbReference type="PANTHER" id="PTHR43730">
    <property type="entry name" value="BETA-MANNOSIDASE"/>
    <property type="match status" value="1"/>
</dbReference>
<dbReference type="Pfam" id="PF16640">
    <property type="entry name" value="Big_3_5"/>
    <property type="match status" value="1"/>
</dbReference>
<feature type="domain" description="F5/8 type C" evidence="5">
    <location>
        <begin position="37"/>
        <end position="182"/>
    </location>
</feature>
<dbReference type="InterPro" id="IPR000421">
    <property type="entry name" value="FA58C"/>
</dbReference>
<gene>
    <name evidence="6" type="ORF">KIN34_14870</name>
</gene>
<dbReference type="InterPro" id="IPR017853">
    <property type="entry name" value="GH"/>
</dbReference>
<organism evidence="6 7">
    <name type="scientific">Cellulomonas fulva</name>
    <dbReference type="NCBI Taxonomy" id="2835530"/>
    <lineage>
        <taxon>Bacteria</taxon>
        <taxon>Bacillati</taxon>
        <taxon>Actinomycetota</taxon>
        <taxon>Actinomycetes</taxon>
        <taxon>Micrococcales</taxon>
        <taxon>Cellulomonadaceae</taxon>
        <taxon>Cellulomonas</taxon>
    </lineage>
</organism>
<evidence type="ECO:0000259" key="5">
    <source>
        <dbReference type="PROSITE" id="PS50022"/>
    </source>
</evidence>
<protein>
    <recommendedName>
        <fullName evidence="2">beta-mannosidase</fullName>
        <ecNumber evidence="2">3.2.1.25</ecNumber>
    </recommendedName>
</protein>
<name>A0ABS5U2D3_9CELL</name>
<evidence type="ECO:0000313" key="7">
    <source>
        <dbReference type="Proteomes" id="UP000722125"/>
    </source>
</evidence>
<dbReference type="CDD" id="cd23669">
    <property type="entry name" value="GH55_SacteLam55A-like"/>
    <property type="match status" value="1"/>
</dbReference>
<reference evidence="6 7" key="1">
    <citation type="submission" date="2021-05" db="EMBL/GenBank/DDBJ databases">
        <title>Description of Cellulomonas sp. DKR-3 sp. nov.</title>
        <authorList>
            <person name="Dahal R.H."/>
            <person name="Chaudhary D.K."/>
        </authorList>
    </citation>
    <scope>NUCLEOTIDE SEQUENCE [LARGE SCALE GENOMIC DNA]</scope>
    <source>
        <strain evidence="6 7">DKR-3</strain>
    </source>
</reference>
<evidence type="ECO:0000256" key="3">
    <source>
        <dbReference type="ARBA" id="ARBA00023295"/>
    </source>
</evidence>
<comment type="catalytic activity">
    <reaction evidence="1">
        <text>Hydrolysis of terminal, non-reducing beta-D-mannose residues in beta-D-mannosides.</text>
        <dbReference type="EC" id="3.2.1.25"/>
    </reaction>
</comment>
<dbReference type="SMART" id="SM00231">
    <property type="entry name" value="FA58C"/>
    <property type="match status" value="2"/>
</dbReference>
<evidence type="ECO:0000256" key="1">
    <source>
        <dbReference type="ARBA" id="ARBA00000829"/>
    </source>
</evidence>
<dbReference type="InterPro" id="IPR008979">
    <property type="entry name" value="Galactose-bd-like_sf"/>
</dbReference>
<feature type="compositionally biased region" description="Polar residues" evidence="4">
    <location>
        <begin position="76"/>
        <end position="86"/>
    </location>
</feature>
<dbReference type="RefSeq" id="WP_214352618.1">
    <property type="nucleotide sequence ID" value="NZ_JAHBOH010000002.1"/>
</dbReference>
<dbReference type="InterPro" id="IPR032109">
    <property type="entry name" value="Big_3_5"/>
</dbReference>
<sequence>MTAPPALTTRPATARPATPWRRLTAALTAAALTATTLTTVGIAIASPASAADAPVLLSQGKPATATSGDAAKAFDGSTTTRWESASADPQSIQVDLGKVATISQVVLRWETARAQDYTLDVSADGETWTTVHTTTDAPYAANAVDTVTPDGGTAEGRYLRMHGTQRTTAYGYSLWELEVYGSVEVGTPTDPTGRTVEVVGSYGDWDLYVDGEPYTVKGLTWGPTTSGAGAISAAKLDEYLDDLVGLGVNTIRTWGTDAGSQVLLDAAAAHGIRVIAGFWIQPGGGPGSGGCPDFVAGTDGYLDDVRDDVATYVAQYADHDGVLMWSLGNESLLGLQSCYSGAELEDQRHAYAAFVEELAQDVKAIDPNHPVTSTDAWVGAWPYLQAEAPSLDLYAINAYGALDGVQQAWQDGGYTVPYVVTETGPRGEWETDADWTGKPSEPSDAAKAQAYLDAWAEIQSHEGVALGATMFHFGTETDFGGVWFNLFPGEQRRASWYAVAQAYGGAAADGNRPPTVTAVTGPTSAVTSGSTFQVTATVADPEDDDVAVQVRQSGNYATGDGSLTPAVATGGVTDGAGTWTVTAPADAGVWKVYLTATDGHGNVAYAPLSVTVTDAAGTNVALHATATASSAQDPAANGVDGSMSTKWGSALDGSWNGKDDEWYQVDLGRSYPVHQVKLFWEGQAYGKDYDVQVSSDGDTWTTVAQQRGQSAGTHTVTFDETSARYVRMQGIHRGSTFGYSFYEMQVLSGSGVPSGAQLVCGRDLVNATSVTATASHGNGNDAVNNNVWARWDSGTQEVPPGSGNWVGRDGEWLQVDLGTTTQVCGVKPYWEEAFARDYDVLVSTNGTDWTTAAQVRGVTGSGPHVSRFDAVTARYVRILAVTRGTQFGVSMWDLEVFEPRQVVLPTTSLLGDHVLVFDPSMDGKDIQAVMDSVFADQETDQFGTGRWQLFFKPGEYTVDARVGFYTSLAGAGLDPTDVTISGADWVDAEWFGMNATQNFWRSAENLTYAPDGGVGRWAVSQAAPLRRVNVEGDLLLDSGRYGWASGGFIADSKVSGYVKSWTQQQWYTRDSEVGTWAGGVWNFVYSGVEGKVSTGDAPGSPTAMLPDTVPAWPTPPQTALEHTGKLAEKPFLYLSGDDEEDAADWSVFVPALRDGTTGTTWSDGTDATDGESLPLTDFTVVQPGATAAEVNAALAGGKNVLLTPGVYEMDETIQVTRPGTVVLGLGLATIIPTGDSFGMHVADAAAGSRVAGILFDAAVTESPALLVVGDKGVHTDHGDDPVVLSDVYMRVGGPVAGKVKAAMVVNADDTIVDHLWSWRGDHGEGIGWDENTSDYGLVVNGDDVAAYGLFVEHYQKYNTLWKGENGRTVFYQNELPYDVPDQESWDHDEVQGWAAYKVDEGVTQHEAWGLGSYSNFTSDTEEEEITVDGGFEVPKGEPGVRLHHMLTVSLGGEGIFEHVVNGVGERQFSSDTIPSYVAEYPVPGDADAGIDPPAAPVDPATDPETDPAVDPEPHAATVTAARPSLTYGTAGTVTVRVASAGPVPTGTVQVREGSAVLGTATLDAAGKARVPLPATLSRARHTLVVAYLGDDETAPATLGALRVNVAKVVPLVTASVTPLRHGTAGRLTVNVGAPAGDASGKVTLTGVTNGMVRVATLSHGVARFDLPPGLTPGSFTFRVKYQGSSTVRPGATLLTTTVRRAASTTTARLSSSSVTPTTSAVLTGRVKGVGVYPKGTVRVRVLTASGAVAHAATATLDGGAYRVALPRLGRGAYTVVATYAGSTTVAVSTTRVSLTVR</sequence>
<dbReference type="InterPro" id="IPR011050">
    <property type="entry name" value="Pectin_lyase_fold/virulence"/>
</dbReference>
<dbReference type="Proteomes" id="UP000722125">
    <property type="component" value="Unassembled WGS sequence"/>
</dbReference>
<feature type="compositionally biased region" description="Low complexity" evidence="4">
    <location>
        <begin position="1484"/>
        <end position="1500"/>
    </location>
</feature>
<dbReference type="Gene3D" id="2.60.40.10">
    <property type="entry name" value="Immunoglobulins"/>
    <property type="match status" value="1"/>
</dbReference>
<feature type="domain" description="F5/8 type C" evidence="5">
    <location>
        <begin position="753"/>
        <end position="899"/>
    </location>
</feature>
<dbReference type="EMBL" id="JAHBOH010000002">
    <property type="protein sequence ID" value="MBT0995564.1"/>
    <property type="molecule type" value="Genomic_DNA"/>
</dbReference>
<comment type="caution">
    <text evidence="6">The sequence shown here is derived from an EMBL/GenBank/DDBJ whole genome shotgun (WGS) entry which is preliminary data.</text>
</comment>
<dbReference type="PROSITE" id="PS50022">
    <property type="entry name" value="FA58C_3"/>
    <property type="match status" value="3"/>
</dbReference>
<dbReference type="SUPFAM" id="SSF49785">
    <property type="entry name" value="Galactose-binding domain-like"/>
    <property type="match status" value="3"/>
</dbReference>
<feature type="domain" description="F5/8 type C" evidence="5">
    <location>
        <begin position="604"/>
        <end position="749"/>
    </location>
</feature>
<feature type="region of interest" description="Disordered" evidence="4">
    <location>
        <begin position="61"/>
        <end position="86"/>
    </location>
</feature>
<keyword evidence="7" id="KW-1185">Reference proteome</keyword>
<accession>A0ABS5U2D3</accession>
<dbReference type="SUPFAM" id="SSF51126">
    <property type="entry name" value="Pectin lyase-like"/>
    <property type="match status" value="1"/>
</dbReference>
<dbReference type="Gene3D" id="2.60.120.260">
    <property type="entry name" value="Galactose-binding domain-like"/>
    <property type="match status" value="3"/>
</dbReference>
<dbReference type="SUPFAM" id="SSF51445">
    <property type="entry name" value="(Trans)glycosidases"/>
    <property type="match status" value="1"/>
</dbReference>
<proteinExistence type="predicted"/>
<evidence type="ECO:0000256" key="2">
    <source>
        <dbReference type="ARBA" id="ARBA00012754"/>
    </source>
</evidence>
<keyword evidence="3" id="KW-0378">Hydrolase</keyword>
<dbReference type="Gene3D" id="3.20.20.80">
    <property type="entry name" value="Glycosidases"/>
    <property type="match status" value="1"/>
</dbReference>
<dbReference type="EC" id="3.2.1.25" evidence="2"/>
<dbReference type="InterPro" id="IPR050887">
    <property type="entry name" value="Beta-mannosidase_GH2"/>
</dbReference>
<keyword evidence="3" id="KW-0326">Glycosidase</keyword>
<dbReference type="InterPro" id="IPR013783">
    <property type="entry name" value="Ig-like_fold"/>
</dbReference>
<dbReference type="InterPro" id="IPR059186">
    <property type="entry name" value="SACTE_4363"/>
</dbReference>
<feature type="region of interest" description="Disordered" evidence="4">
    <location>
        <begin position="1484"/>
        <end position="1515"/>
    </location>
</feature>